<dbReference type="EMBL" id="LFYR01001858">
    <property type="protein sequence ID" value="KMZ58877.1"/>
    <property type="molecule type" value="Genomic_DNA"/>
</dbReference>
<feature type="region of interest" description="Disordered" evidence="1">
    <location>
        <begin position="1"/>
        <end position="35"/>
    </location>
</feature>
<protein>
    <submittedName>
        <fullName evidence="2">Uncharacterized protein</fullName>
    </submittedName>
</protein>
<accession>A0A0K9NS26</accession>
<evidence type="ECO:0000313" key="2">
    <source>
        <dbReference type="EMBL" id="KMZ58877.1"/>
    </source>
</evidence>
<name>A0A0K9NS26_ZOSMR</name>
<dbReference type="AlphaFoldDB" id="A0A0K9NS26"/>
<comment type="caution">
    <text evidence="2">The sequence shown here is derived from an EMBL/GenBank/DDBJ whole genome shotgun (WGS) entry which is preliminary data.</text>
</comment>
<reference evidence="3" key="1">
    <citation type="journal article" date="2016" name="Nature">
        <title>The genome of the seagrass Zostera marina reveals angiosperm adaptation to the sea.</title>
        <authorList>
            <person name="Olsen J.L."/>
            <person name="Rouze P."/>
            <person name="Verhelst B."/>
            <person name="Lin Y.-C."/>
            <person name="Bayer T."/>
            <person name="Collen J."/>
            <person name="Dattolo E."/>
            <person name="De Paoli E."/>
            <person name="Dittami S."/>
            <person name="Maumus F."/>
            <person name="Michel G."/>
            <person name="Kersting A."/>
            <person name="Lauritano C."/>
            <person name="Lohaus R."/>
            <person name="Toepel M."/>
            <person name="Tonon T."/>
            <person name="Vanneste K."/>
            <person name="Amirebrahimi M."/>
            <person name="Brakel J."/>
            <person name="Bostroem C."/>
            <person name="Chovatia M."/>
            <person name="Grimwood J."/>
            <person name="Jenkins J.W."/>
            <person name="Jueterbock A."/>
            <person name="Mraz A."/>
            <person name="Stam W.T."/>
            <person name="Tice H."/>
            <person name="Bornberg-Bauer E."/>
            <person name="Green P.J."/>
            <person name="Pearson G.A."/>
            <person name="Procaccini G."/>
            <person name="Duarte C.M."/>
            <person name="Schmutz J."/>
            <person name="Reusch T.B.H."/>
            <person name="Van de Peer Y."/>
        </authorList>
    </citation>
    <scope>NUCLEOTIDE SEQUENCE [LARGE SCALE GENOMIC DNA]</scope>
    <source>
        <strain evidence="3">cv. Finnish</strain>
    </source>
</reference>
<feature type="compositionally biased region" description="Low complexity" evidence="1">
    <location>
        <begin position="8"/>
        <end position="17"/>
    </location>
</feature>
<dbReference type="GO" id="GO:0005789">
    <property type="term" value="C:endoplasmic reticulum membrane"/>
    <property type="evidence" value="ECO:0000318"/>
    <property type="project" value="GO_Central"/>
</dbReference>
<gene>
    <name evidence="2" type="ORF">ZOSMA_72G00390</name>
</gene>
<sequence length="77" mass="8173">MVANEGPARGSAAATASLRRRRMGPSGGGAANGGANTMLQFYTEKSFDSESKDLLKMDIMNTNTKHLVLSLKGTDLR</sequence>
<dbReference type="GO" id="GO:0005085">
    <property type="term" value="F:guanyl-nucleotide exchange factor activity"/>
    <property type="evidence" value="ECO:0000318"/>
    <property type="project" value="GO_Central"/>
</dbReference>
<dbReference type="STRING" id="29655.A0A0K9NS26"/>
<dbReference type="GO" id="GO:0031204">
    <property type="term" value="P:post-translational protein targeting to membrane, translocation"/>
    <property type="evidence" value="ECO:0000318"/>
    <property type="project" value="GO_Central"/>
</dbReference>
<dbReference type="GO" id="GO:0006616">
    <property type="term" value="P:SRP-dependent cotranslational protein targeting to membrane, translocation"/>
    <property type="evidence" value="ECO:0000318"/>
    <property type="project" value="GO_Central"/>
</dbReference>
<proteinExistence type="predicted"/>
<evidence type="ECO:0000256" key="1">
    <source>
        <dbReference type="SAM" id="MobiDB-lite"/>
    </source>
</evidence>
<dbReference type="Proteomes" id="UP000036987">
    <property type="component" value="Unassembled WGS sequence"/>
</dbReference>
<organism evidence="2 3">
    <name type="scientific">Zostera marina</name>
    <name type="common">Eelgrass</name>
    <dbReference type="NCBI Taxonomy" id="29655"/>
    <lineage>
        <taxon>Eukaryota</taxon>
        <taxon>Viridiplantae</taxon>
        <taxon>Streptophyta</taxon>
        <taxon>Embryophyta</taxon>
        <taxon>Tracheophyta</taxon>
        <taxon>Spermatophyta</taxon>
        <taxon>Magnoliopsida</taxon>
        <taxon>Liliopsida</taxon>
        <taxon>Zosteraceae</taxon>
        <taxon>Zostera</taxon>
    </lineage>
</organism>
<keyword evidence="3" id="KW-1185">Reference proteome</keyword>
<evidence type="ECO:0000313" key="3">
    <source>
        <dbReference type="Proteomes" id="UP000036987"/>
    </source>
</evidence>